<dbReference type="Pfam" id="PF23147">
    <property type="entry name" value="GDH2_N"/>
    <property type="match status" value="1"/>
</dbReference>
<dbReference type="InterPro" id="IPR056365">
    <property type="entry name" value="NAD-GDH_2nd"/>
</dbReference>
<dbReference type="Pfam" id="PF18199">
    <property type="entry name" value="Dynein_C"/>
    <property type="match status" value="1"/>
</dbReference>
<proteinExistence type="inferred from homology"/>
<keyword evidence="5" id="KW-0677">Repeat</keyword>
<dbReference type="InterPro" id="IPR046346">
    <property type="entry name" value="Aminoacid_DH-like_N_sf"/>
</dbReference>
<dbReference type="InterPro" id="IPR042219">
    <property type="entry name" value="AAA_lid_11_sf"/>
</dbReference>
<dbReference type="Gene3D" id="3.10.490.20">
    <property type="match status" value="1"/>
</dbReference>
<dbReference type="GO" id="GO:0030286">
    <property type="term" value="C:dynein complex"/>
    <property type="evidence" value="ECO:0007669"/>
    <property type="project" value="UniProtKB-KW"/>
</dbReference>
<dbReference type="Gene3D" id="3.40.50.720">
    <property type="entry name" value="NAD(P)-binding Rossmann-like Domain"/>
    <property type="match status" value="1"/>
</dbReference>
<evidence type="ECO:0000256" key="8">
    <source>
        <dbReference type="ARBA" id="ARBA00023017"/>
    </source>
</evidence>
<dbReference type="Pfam" id="PF12777">
    <property type="entry name" value="MT"/>
    <property type="match status" value="1"/>
</dbReference>
<dbReference type="Pfam" id="PF00208">
    <property type="entry name" value="ELFV_dehydrog"/>
    <property type="match status" value="1"/>
</dbReference>
<dbReference type="InterPro" id="IPR041228">
    <property type="entry name" value="Dynein_C"/>
</dbReference>
<evidence type="ECO:0000256" key="9">
    <source>
        <dbReference type="ARBA" id="ARBA00023054"/>
    </source>
</evidence>
<dbReference type="GO" id="GO:0045505">
    <property type="term" value="F:dynein intermediate chain binding"/>
    <property type="evidence" value="ECO:0007669"/>
    <property type="project" value="InterPro"/>
</dbReference>
<keyword evidence="7" id="KW-0067">ATP-binding</keyword>
<feature type="compositionally biased region" description="Polar residues" evidence="15">
    <location>
        <begin position="1522"/>
        <end position="1534"/>
    </location>
</feature>
<evidence type="ECO:0000256" key="6">
    <source>
        <dbReference type="ARBA" id="ARBA00022741"/>
    </source>
</evidence>
<evidence type="ECO:0000259" key="16">
    <source>
        <dbReference type="SMART" id="SM00839"/>
    </source>
</evidence>
<reference evidence="17 18" key="1">
    <citation type="submission" date="2018-07" db="EMBL/GenBank/DDBJ databases">
        <title>Genome sequencing of oomycete isolates from Chile give support for New Zealand origin for Phytophthora kernoviae and make available the first Nothophytophthora sp. genome.</title>
        <authorList>
            <person name="Studholme D.J."/>
            <person name="Sanfuentes E."/>
            <person name="Panda P."/>
            <person name="Hill R."/>
            <person name="Sambles C."/>
            <person name="Grant M."/>
            <person name="Williams N.M."/>
            <person name="Mcdougal R.L."/>
        </authorList>
    </citation>
    <scope>NUCLEOTIDE SEQUENCE [LARGE SCALE GENOMIC DNA]</scope>
    <source>
        <strain evidence="17">Chile2</strain>
    </source>
</reference>
<dbReference type="EMBL" id="MAYM02001466">
    <property type="protein sequence ID" value="RLN15256.1"/>
    <property type="molecule type" value="Genomic_DNA"/>
</dbReference>
<dbReference type="InterPro" id="IPR043160">
    <property type="entry name" value="Dynein_C_barrel"/>
</dbReference>
<dbReference type="InterPro" id="IPR024743">
    <property type="entry name" value="Dynein_HC_stalk"/>
</dbReference>
<evidence type="ECO:0000256" key="13">
    <source>
        <dbReference type="ARBA" id="ARBA00023273"/>
    </source>
</evidence>
<gene>
    <name evidence="17" type="ORF">BBI17_003974</name>
</gene>
<keyword evidence="10" id="KW-0969">Cilium</keyword>
<keyword evidence="4" id="KW-0493">Microtubule</keyword>
<keyword evidence="6" id="KW-0547">Nucleotide-binding</keyword>
<accession>A0A3R7GM36</accession>
<comment type="similarity">
    <text evidence="2">Belongs to the Glu/Leu/Phe/Val dehydrogenases family.</text>
</comment>
<dbReference type="Gene3D" id="3.40.50.300">
    <property type="entry name" value="P-loop containing nucleotide triphosphate hydrolases"/>
    <property type="match status" value="2"/>
</dbReference>
<dbReference type="GO" id="GO:0006520">
    <property type="term" value="P:amino acid metabolic process"/>
    <property type="evidence" value="ECO:0007669"/>
    <property type="project" value="InterPro"/>
</dbReference>
<evidence type="ECO:0000256" key="4">
    <source>
        <dbReference type="ARBA" id="ARBA00022701"/>
    </source>
</evidence>
<feature type="coiled-coil region" evidence="14">
    <location>
        <begin position="142"/>
        <end position="190"/>
    </location>
</feature>
<evidence type="ECO:0000256" key="5">
    <source>
        <dbReference type="ARBA" id="ARBA00022737"/>
    </source>
</evidence>
<dbReference type="Pfam" id="PF03028">
    <property type="entry name" value="Dynein_heavy"/>
    <property type="match status" value="1"/>
</dbReference>
<dbReference type="Pfam" id="PF23152">
    <property type="entry name" value="GDH_2nd"/>
    <property type="match status" value="1"/>
</dbReference>
<feature type="region of interest" description="Disordered" evidence="15">
    <location>
        <begin position="1515"/>
        <end position="1537"/>
    </location>
</feature>
<dbReference type="GO" id="GO:0051959">
    <property type="term" value="F:dynein light intermediate chain binding"/>
    <property type="evidence" value="ECO:0007669"/>
    <property type="project" value="InterPro"/>
</dbReference>
<dbReference type="InterPro" id="IPR006096">
    <property type="entry name" value="Glu/Leu/Phe/Val/Trp_DH_C"/>
</dbReference>
<dbReference type="GO" id="GO:0007018">
    <property type="term" value="P:microtubule-based movement"/>
    <property type="evidence" value="ECO:0007669"/>
    <property type="project" value="InterPro"/>
</dbReference>
<dbReference type="PANTHER" id="PTHR45703">
    <property type="entry name" value="DYNEIN HEAVY CHAIN"/>
    <property type="match status" value="1"/>
</dbReference>
<dbReference type="InterPro" id="IPR041658">
    <property type="entry name" value="AAA_lid_11"/>
</dbReference>
<comment type="subcellular location">
    <subcellularLocation>
        <location evidence="1">Cytoplasm</location>
        <location evidence="1">Cytoskeleton</location>
        <location evidence="1">Cilium axoneme</location>
    </subcellularLocation>
</comment>
<dbReference type="InterPro" id="IPR004273">
    <property type="entry name" value="Dynein_heavy_D6_P-loop"/>
</dbReference>
<dbReference type="PANTHER" id="PTHR45703:SF8">
    <property type="entry name" value="DYNEINS HEAVY CHAIN"/>
    <property type="match status" value="1"/>
</dbReference>
<comment type="caution">
    <text evidence="17">The sequence shown here is derived from an EMBL/GenBank/DDBJ whole genome shotgun (WGS) entry which is preliminary data.</text>
</comment>
<dbReference type="SUPFAM" id="SSF51735">
    <property type="entry name" value="NAD(P)-binding Rossmann-fold domains"/>
    <property type="match status" value="1"/>
</dbReference>
<dbReference type="InterPro" id="IPR055480">
    <property type="entry name" value="NAD-GDH_N"/>
</dbReference>
<evidence type="ECO:0000256" key="11">
    <source>
        <dbReference type="ARBA" id="ARBA00023175"/>
    </source>
</evidence>
<keyword evidence="3" id="KW-0963">Cytoplasm</keyword>
<dbReference type="Pfam" id="PF12781">
    <property type="entry name" value="AAA_9"/>
    <property type="match status" value="1"/>
</dbReference>
<dbReference type="GO" id="GO:0005930">
    <property type="term" value="C:axoneme"/>
    <property type="evidence" value="ECO:0007669"/>
    <property type="project" value="UniProtKB-SubCell"/>
</dbReference>
<evidence type="ECO:0000313" key="17">
    <source>
        <dbReference type="EMBL" id="RLN15256.1"/>
    </source>
</evidence>
<keyword evidence="8" id="KW-0243">Dynein</keyword>
<organism evidence="17 18">
    <name type="scientific">Phytophthora kernoviae</name>
    <dbReference type="NCBI Taxonomy" id="325452"/>
    <lineage>
        <taxon>Eukaryota</taxon>
        <taxon>Sar</taxon>
        <taxon>Stramenopiles</taxon>
        <taxon>Oomycota</taxon>
        <taxon>Peronosporomycetes</taxon>
        <taxon>Peronosporales</taxon>
        <taxon>Peronosporaceae</taxon>
        <taxon>Phytophthora</taxon>
    </lineage>
</organism>
<dbReference type="Gene3D" id="1.10.8.720">
    <property type="entry name" value="Region D6 of dynein motor"/>
    <property type="match status" value="1"/>
</dbReference>
<dbReference type="Gene3D" id="1.20.920.20">
    <property type="match status" value="1"/>
</dbReference>
<keyword evidence="9 14" id="KW-0175">Coiled coil</keyword>
<name>A0A3R7GM36_9STRA</name>
<dbReference type="Gene3D" id="1.20.1270.280">
    <property type="match status" value="1"/>
</dbReference>
<evidence type="ECO:0000313" key="18">
    <source>
        <dbReference type="Proteomes" id="UP000285883"/>
    </source>
</evidence>
<dbReference type="SUPFAM" id="SSF53223">
    <property type="entry name" value="Aminoacid dehydrogenase-like, N-terminal domain"/>
    <property type="match status" value="1"/>
</dbReference>
<dbReference type="Proteomes" id="UP000285883">
    <property type="component" value="Unassembled WGS sequence"/>
</dbReference>
<evidence type="ECO:0000256" key="1">
    <source>
        <dbReference type="ARBA" id="ARBA00004430"/>
    </source>
</evidence>
<dbReference type="InterPro" id="IPR027417">
    <property type="entry name" value="P-loop_NTPase"/>
</dbReference>
<dbReference type="GO" id="GO:0016491">
    <property type="term" value="F:oxidoreductase activity"/>
    <property type="evidence" value="ECO:0007669"/>
    <property type="project" value="InterPro"/>
</dbReference>
<evidence type="ECO:0000256" key="14">
    <source>
        <dbReference type="SAM" id="Coils"/>
    </source>
</evidence>
<sequence length="2550" mass="285703">MVDAAMAALDTLNKKDLGNCKTMAKPPAGVGDIFGAVVVLFAGINPNVIVQKNGKVKDKDRSWEATKKALLGNINALVEELKGFKTLVDDQQVPEVNWKEIRPFLALEHFNVEIIEKKNSAAAGLCAWVMNIVAYYDAIIVVEPKKRALEEANEKLRVANERLEMVNQKVTALEEKLATLTGEFDKVNQEVLDAVALLERGRLRMELARRLAKALGSESERWSHELEQLRVSAEMLVCDVVIAASFVSYVGAFTKPFRDVLINEKWLPFLRKSLAETSSKGDKDKPAPVSNAISGDGNPLQILATESEIAEWNTKGLPSDRVSVENGAIVRNSARAPLLIDPQLQGIYWLREMEKHARRASPGSLQIVRQDQPNLPNLLETAVEYGHSVVVENMGEKVEVCLWPVISRSTTVRGHKTQLKMGDKLVELHSEFRLYLHTKLSNPHYPPELQAETTMINFAVTQQGLEDQLLALVVRKEWPKVAKVRTALIHQQNEFKIRIQTLEDRILSSLADAEGDVTENVQVITDLETTKATAQEIAIKAAKAKENEVQINELSAKYQSVASRGALLFFIMDGLHRMHSYYVYSLNAYVVIFQRGIDLVQSEKDPARPPSSGGGGGLLGRLKAAAKKVIVSQRFQWNADLLLADRVVENNSEQDLDALMKETDQQEMPSASQIETRCTQLKASITDVVFNYIRRGLFEKDKLTLATQLCFAILQSEKKIDAVDVRQLVTCASAADTGSGMGLLSEWMSETTWLRVRKLEENISSLQKLTTFMRSDSEEWREWCDSENPELKPLPGQYKTSITPMQLLHLIRVLRPDRMIFALRSFLGETFGKQMVQQPPFDMEAAYQETSASTPMFFVLFPGVDPTSWVEGLGKKFDFTYERGNLINISMGQGQEETADNVLMKFSREGNWVILQNIHLMQSWLPRLERTLEIYSVSADQNFRCFLSSEGPALVSISNLPESLLQSCIKVANEAPTDLKSNLRRAWANFSAKQIEVCVQPNEFQGCLFALCFFHALVLGRRRFGSQGWSRPYSFNTGDLLICSDVLRRYMDTAATSRSRSLPWDDLRYIFGEIMYGGHITDHWDRITNNTYLNEVFTREILQGKELTVGFKCPDPSTYSYSKYLDHIETQLPSESPTVYGLHPNAEVGYLVEASNELFGTIAKFQPSAGPAVLTDSTASSSTSSGFAKENAQVYSIIEGLLEKLPPEIDLPDLQTKAAPLLTTDQSPYVVVALQEATRMHTLLHEIQSSLIELTKGIQGTLNMTDAMEDLMEALSTNQVPGRNVLHMCSWERYAWWSRKSLSQWFADLLDRIQFLSSWTSEFRLPYSMWISGLFNPTAFLTAIKQCTARTHGIPLDSMAIETHVTPIGDSEGAEAHPEMGAYIHGLFMEGARWELPLKDGEKTSPFSYEIDGIPCGGHLVDPMPKELLPAAPVIYARAVVIDSRWEATAVGHFRRTNNVFDCPVYQTTLRGPTYVFLATLNTTHPKAKWILAVKNRAAPHSPICVLRGKSSSQFQSSLMSPNTSMSQDGSPRSQMRHSRSMDMGVARKINFDSQKVEVKALINAKKVFSDTAVETEVEWFYGPLGVHDFYFCGQSPAVIAQHIQSLLAAKLMSKAKEVKLEQEGENGAFFAVLSNVKGSYDEPTRRAARYDAGITETEVLERRLERQYLSGSSGIIGDGVKAGYQHLEKAESHKKRTYRMQCYRTSGVLDPVTVPYHVRMYFLQEPQFVDPTVSENETDINKVADKVFLERAGDRLKGVYQECITKAMSQTTPTFHTEVWSESDGSKMARVAIAYRSGATHSYFSSIADVYRQHGLFSQRKYTEFFANGIVIYTFYLQMLDTPTHGTGDFEARLAAVIKDASMHFTLPRTSLTPMLTDGLLNPQQIAYAYAAWKFTFHFMHRLPESFALVSKSLRDRDPSAFARLEQLRSSMKLNTFTESQILDHILSSADIVKVLYNEFVALHAPGKKAEVDTNTTMSTLRKSIVAEQALQIFSMFHVFNLHIKKTNFFANDKAALAFRLDGSFLSKTEFPDEPYAVVYVIGSEFRGFHVRFLDVARGGIRMIRSSHAQVYLNNASSLFDECYGLASTQHRKNKDIPEGGSKGVVLLNQAHQDKADVAFRKYIDAMLDIMLMKEGGEDILFLGPDEGTAHLMDWASSHAKNRGYSYWKAITTGKSATRGGIPHDVYGMTTHSVREYVVGIQRKLQLQAPITKVQTGGPDGDLGSNEIKMSPQEQTVAVVDGSGVLYDPKGIDRESLVALAESRSPISGFDMSKLSPEGYAVLVSQNDVTLPSGEVVENGTQFRNFYHLRPNVTADFFVPCGGRPAAVNLNNVEQFMYREDGRTLRFKYIVEGANLFFTQDARQRLEDAGVILFKDASANKGGVTSSSLEVLAALAMTDADFTEHMQVDEATGKIPDFYAAYVSEVQKRIDLNAQREFECIWREHERTGTYFSELTNQLSERITDLSAKVQHSGLWENKALREKIFTDGFPEILLSKTTKEELLSRLPESYTRALFASQLASRFIYSVGLGAPEFSFYEFIEELIGGSN</sequence>
<dbReference type="GO" id="GO:0008569">
    <property type="term" value="F:minus-end-directed microtubule motor activity"/>
    <property type="evidence" value="ECO:0007669"/>
    <property type="project" value="InterPro"/>
</dbReference>
<feature type="domain" description="Glutamate/phenylalanine/leucine/valine/L-tryptophan dehydrogenase C-terminal" evidence="16">
    <location>
        <begin position="2182"/>
        <end position="2450"/>
    </location>
</feature>
<evidence type="ECO:0000256" key="3">
    <source>
        <dbReference type="ARBA" id="ARBA00022490"/>
    </source>
</evidence>
<evidence type="ECO:0000256" key="15">
    <source>
        <dbReference type="SAM" id="MobiDB-lite"/>
    </source>
</evidence>
<dbReference type="FunFam" id="3.40.50.300:FF:000049">
    <property type="entry name" value="Dynein, axonemal, heavy chain 5"/>
    <property type="match status" value="1"/>
</dbReference>
<dbReference type="Gene3D" id="6.10.140.1060">
    <property type="match status" value="1"/>
</dbReference>
<keyword evidence="13" id="KW-0966">Cell projection</keyword>
<dbReference type="GO" id="GO:0005874">
    <property type="term" value="C:microtubule"/>
    <property type="evidence" value="ECO:0007669"/>
    <property type="project" value="UniProtKB-KW"/>
</dbReference>
<evidence type="ECO:0000256" key="12">
    <source>
        <dbReference type="ARBA" id="ARBA00023212"/>
    </source>
</evidence>
<dbReference type="InterPro" id="IPR035706">
    <property type="entry name" value="AAA_9"/>
</dbReference>
<dbReference type="InterPro" id="IPR026983">
    <property type="entry name" value="DHC"/>
</dbReference>
<protein>
    <recommendedName>
        <fullName evidence="16">Glutamate/phenylalanine/leucine/valine/L-tryptophan dehydrogenase C-terminal domain-containing protein</fullName>
    </recommendedName>
</protein>
<keyword evidence="11" id="KW-0505">Motor protein</keyword>
<dbReference type="InterPro" id="IPR036291">
    <property type="entry name" value="NAD(P)-bd_dom_sf"/>
</dbReference>
<dbReference type="Gene3D" id="1.10.8.1220">
    <property type="match status" value="1"/>
</dbReference>
<feature type="region of interest" description="Disordered" evidence="15">
    <location>
        <begin position="277"/>
        <end position="298"/>
    </location>
</feature>
<dbReference type="Pfam" id="PF18198">
    <property type="entry name" value="AAA_lid_11"/>
    <property type="match status" value="1"/>
</dbReference>
<evidence type="ECO:0000256" key="7">
    <source>
        <dbReference type="ARBA" id="ARBA00022840"/>
    </source>
</evidence>
<dbReference type="GO" id="GO:0005524">
    <property type="term" value="F:ATP binding"/>
    <property type="evidence" value="ECO:0007669"/>
    <property type="project" value="UniProtKB-KW"/>
</dbReference>
<evidence type="ECO:0000256" key="2">
    <source>
        <dbReference type="ARBA" id="ARBA00006382"/>
    </source>
</evidence>
<evidence type="ECO:0000256" key="10">
    <source>
        <dbReference type="ARBA" id="ARBA00023069"/>
    </source>
</evidence>
<keyword evidence="12" id="KW-0206">Cytoskeleton</keyword>
<dbReference type="SMART" id="SM00839">
    <property type="entry name" value="ELFV_dehydrog"/>
    <property type="match status" value="1"/>
</dbReference>